<dbReference type="RefSeq" id="WP_120644332.1">
    <property type="nucleotide sequence ID" value="NZ_RAWB01000153.1"/>
</dbReference>
<evidence type="ECO:0000259" key="3">
    <source>
        <dbReference type="SMART" id="SM00824"/>
    </source>
</evidence>
<comment type="similarity">
    <text evidence="1">Belongs to the thioesterase family.</text>
</comment>
<reference evidence="5" key="1">
    <citation type="submission" date="2018-09" db="EMBL/GenBank/DDBJ databases">
        <authorList>
            <person name="Livingstone P.G."/>
            <person name="Whitworth D.E."/>
        </authorList>
    </citation>
    <scope>NUCLEOTIDE SEQUENCE [LARGE SCALE GENOMIC DNA]</scope>
    <source>
        <strain evidence="5">CA051B</strain>
    </source>
</reference>
<evidence type="ECO:0000313" key="4">
    <source>
        <dbReference type="EMBL" id="RKH58573.1"/>
    </source>
</evidence>
<accession>A0A3A8PQE6</accession>
<keyword evidence="5" id="KW-1185">Reference proteome</keyword>
<protein>
    <submittedName>
        <fullName evidence="4">Thioesterase</fullName>
    </submittedName>
</protein>
<evidence type="ECO:0000256" key="1">
    <source>
        <dbReference type="ARBA" id="ARBA00007169"/>
    </source>
</evidence>
<gene>
    <name evidence="4" type="ORF">D7V93_16530</name>
</gene>
<name>A0A3A8PQE6_9BACT</name>
<dbReference type="InterPro" id="IPR012223">
    <property type="entry name" value="TEII"/>
</dbReference>
<dbReference type="AlphaFoldDB" id="A0A3A8PQE6"/>
<comment type="caution">
    <text evidence="4">The sequence shown here is derived from an EMBL/GenBank/DDBJ whole genome shotgun (WGS) entry which is preliminary data.</text>
</comment>
<dbReference type="SMART" id="SM00824">
    <property type="entry name" value="PKS_TE"/>
    <property type="match status" value="1"/>
</dbReference>
<evidence type="ECO:0000313" key="5">
    <source>
        <dbReference type="Proteomes" id="UP000272888"/>
    </source>
</evidence>
<sequence>MSAPAVSESTPSAPRTLADPWLAFHVPQPHARLRLFCLPHAGGSASLFRTWQAELGTDIEVCPLQLPGRESRLNEPPLRDLRPLVEALADAVARHADRPFALFGHSMGALLAFELSRALRSRGLSGPVHLFVASYRAPHTLAATPMTAATHDIDASEARRRETALALPQGMGEELLALVRDVVLADTAVCEGYVFTPGPPLTCPLSAFRGSEDYVPDDATKAWRALSSGPFTSRTFLGDHFFLKGTPRGLLQALRRALSVPPSRS</sequence>
<dbReference type="InterPro" id="IPR020802">
    <property type="entry name" value="TesA-like"/>
</dbReference>
<evidence type="ECO:0000256" key="2">
    <source>
        <dbReference type="ARBA" id="ARBA00022801"/>
    </source>
</evidence>
<dbReference type="InterPro" id="IPR001031">
    <property type="entry name" value="Thioesterase"/>
</dbReference>
<dbReference type="Pfam" id="PF00975">
    <property type="entry name" value="Thioesterase"/>
    <property type="match status" value="1"/>
</dbReference>
<dbReference type="Gene3D" id="3.40.50.1820">
    <property type="entry name" value="alpha/beta hydrolase"/>
    <property type="match status" value="1"/>
</dbReference>
<keyword evidence="2" id="KW-0378">Hydrolase</keyword>
<dbReference type="InterPro" id="IPR029058">
    <property type="entry name" value="AB_hydrolase_fold"/>
</dbReference>
<dbReference type="EMBL" id="RAWB01000153">
    <property type="protein sequence ID" value="RKH58573.1"/>
    <property type="molecule type" value="Genomic_DNA"/>
</dbReference>
<dbReference type="Proteomes" id="UP000272888">
    <property type="component" value="Unassembled WGS sequence"/>
</dbReference>
<dbReference type="PANTHER" id="PTHR11487:SF0">
    <property type="entry name" value="S-ACYL FATTY ACID SYNTHASE THIOESTERASE, MEDIUM CHAIN"/>
    <property type="match status" value="1"/>
</dbReference>
<dbReference type="GO" id="GO:0016787">
    <property type="term" value="F:hydrolase activity"/>
    <property type="evidence" value="ECO:0007669"/>
    <property type="project" value="UniProtKB-KW"/>
</dbReference>
<dbReference type="PANTHER" id="PTHR11487">
    <property type="entry name" value="THIOESTERASE"/>
    <property type="match status" value="1"/>
</dbReference>
<feature type="domain" description="Thioesterase TesA-like" evidence="3">
    <location>
        <begin position="36"/>
        <end position="258"/>
    </location>
</feature>
<proteinExistence type="inferred from homology"/>
<dbReference type="SUPFAM" id="SSF53474">
    <property type="entry name" value="alpha/beta-Hydrolases"/>
    <property type="match status" value="1"/>
</dbReference>
<dbReference type="GO" id="GO:0008610">
    <property type="term" value="P:lipid biosynthetic process"/>
    <property type="evidence" value="ECO:0007669"/>
    <property type="project" value="TreeGrafter"/>
</dbReference>
<organism evidence="4 5">
    <name type="scientific">Corallococcus llansteffanensis</name>
    <dbReference type="NCBI Taxonomy" id="2316731"/>
    <lineage>
        <taxon>Bacteria</taxon>
        <taxon>Pseudomonadati</taxon>
        <taxon>Myxococcota</taxon>
        <taxon>Myxococcia</taxon>
        <taxon>Myxococcales</taxon>
        <taxon>Cystobacterineae</taxon>
        <taxon>Myxococcaceae</taxon>
        <taxon>Corallococcus</taxon>
    </lineage>
</organism>